<dbReference type="AlphaFoldDB" id="A0A8J4E586"/>
<feature type="region of interest" description="Disordered" evidence="1">
    <location>
        <begin position="42"/>
        <end position="63"/>
    </location>
</feature>
<name>A0A8J4E586_9ACTN</name>
<evidence type="ECO:0000256" key="1">
    <source>
        <dbReference type="SAM" id="MobiDB-lite"/>
    </source>
</evidence>
<protein>
    <recommendedName>
        <fullName evidence="4">Tetratricopeptide repeat-containing protein</fullName>
    </recommendedName>
</protein>
<organism evidence="2 3">
    <name type="scientific">Virgisporangium aurantiacum</name>
    <dbReference type="NCBI Taxonomy" id="175570"/>
    <lineage>
        <taxon>Bacteria</taxon>
        <taxon>Bacillati</taxon>
        <taxon>Actinomycetota</taxon>
        <taxon>Actinomycetes</taxon>
        <taxon>Micromonosporales</taxon>
        <taxon>Micromonosporaceae</taxon>
        <taxon>Virgisporangium</taxon>
    </lineage>
</organism>
<evidence type="ECO:0008006" key="4">
    <source>
        <dbReference type="Google" id="ProtNLM"/>
    </source>
</evidence>
<evidence type="ECO:0000313" key="2">
    <source>
        <dbReference type="EMBL" id="GIJ61869.1"/>
    </source>
</evidence>
<gene>
    <name evidence="2" type="ORF">Vau01_093850</name>
</gene>
<dbReference type="EMBL" id="BOPG01000071">
    <property type="protein sequence ID" value="GIJ61869.1"/>
    <property type="molecule type" value="Genomic_DNA"/>
</dbReference>
<accession>A0A8J4E586</accession>
<evidence type="ECO:0000313" key="3">
    <source>
        <dbReference type="Proteomes" id="UP000612585"/>
    </source>
</evidence>
<dbReference type="Proteomes" id="UP000612585">
    <property type="component" value="Unassembled WGS sequence"/>
</dbReference>
<comment type="caution">
    <text evidence="2">The sequence shown here is derived from an EMBL/GenBank/DDBJ whole genome shotgun (WGS) entry which is preliminary data.</text>
</comment>
<dbReference type="RefSeq" id="WP_204007104.1">
    <property type="nucleotide sequence ID" value="NZ_BOPG01000071.1"/>
</dbReference>
<sequence>MGLLADLFAEHDRIDEAVPLLRPLADAGDTTAADRMVDLLAEHGRVDDAPGPQTDRDRAAREG</sequence>
<reference evidence="2" key="1">
    <citation type="submission" date="2021-01" db="EMBL/GenBank/DDBJ databases">
        <title>Whole genome shotgun sequence of Virgisporangium aurantiacum NBRC 16421.</title>
        <authorList>
            <person name="Komaki H."/>
            <person name="Tamura T."/>
        </authorList>
    </citation>
    <scope>NUCLEOTIDE SEQUENCE</scope>
    <source>
        <strain evidence="2">NBRC 16421</strain>
    </source>
</reference>
<keyword evidence="3" id="KW-1185">Reference proteome</keyword>
<proteinExistence type="predicted"/>